<reference evidence="2 3" key="1">
    <citation type="submission" date="2018-05" db="EMBL/GenBank/DDBJ databases">
        <title>The Hungate 1000. A catalogue of reference genomes from the rumen microbiome.</title>
        <authorList>
            <person name="Kelly W."/>
        </authorList>
    </citation>
    <scope>NUCLEOTIDE SEQUENCE [LARGE SCALE GENOMIC DNA]</scope>
    <source>
        <strain evidence="2 3">SAb67</strain>
    </source>
</reference>
<sequence length="131" mass="14695">MSKRLRIIIGAAAPLAVAVLFALRNYIIGLEKFFPECYVHRTTGLWCTGCGNTRSVNDLLHLHFITAFRDNPAMPIIAILLLMLYLETVIGISGREVKLLPRKGLFWGIFIGAFMVFYVLRNIFPVLGPVS</sequence>
<evidence type="ECO:0000313" key="2">
    <source>
        <dbReference type="EMBL" id="PWJ13529.1"/>
    </source>
</evidence>
<feature type="transmembrane region" description="Helical" evidence="1">
    <location>
        <begin position="104"/>
        <end position="124"/>
    </location>
</feature>
<feature type="transmembrane region" description="Helical" evidence="1">
    <location>
        <begin position="73"/>
        <end position="92"/>
    </location>
</feature>
<evidence type="ECO:0000256" key="1">
    <source>
        <dbReference type="SAM" id="Phobius"/>
    </source>
</evidence>
<proteinExistence type="predicted"/>
<dbReference type="EMBL" id="QGDI01000004">
    <property type="protein sequence ID" value="PWJ13529.1"/>
    <property type="molecule type" value="Genomic_DNA"/>
</dbReference>
<keyword evidence="1" id="KW-0812">Transmembrane</keyword>
<comment type="caution">
    <text evidence="2">The sequence shown here is derived from an EMBL/GenBank/DDBJ whole genome shotgun (WGS) entry which is preliminary data.</text>
</comment>
<dbReference type="Proteomes" id="UP000245720">
    <property type="component" value="Unassembled WGS sequence"/>
</dbReference>
<evidence type="ECO:0000313" key="3">
    <source>
        <dbReference type="Proteomes" id="UP000245720"/>
    </source>
</evidence>
<organism evidence="2 3">
    <name type="scientific">Ruminococcus flavefaciens</name>
    <dbReference type="NCBI Taxonomy" id="1265"/>
    <lineage>
        <taxon>Bacteria</taxon>
        <taxon>Bacillati</taxon>
        <taxon>Bacillota</taxon>
        <taxon>Clostridia</taxon>
        <taxon>Eubacteriales</taxon>
        <taxon>Oscillospiraceae</taxon>
        <taxon>Ruminococcus</taxon>
    </lineage>
</organism>
<dbReference type="InterPro" id="IPR021215">
    <property type="entry name" value="DUF2752"/>
</dbReference>
<feature type="transmembrane region" description="Helical" evidence="1">
    <location>
        <begin position="7"/>
        <end position="27"/>
    </location>
</feature>
<dbReference type="OrthoDB" id="9815897at2"/>
<dbReference type="RefSeq" id="WP_109726151.1">
    <property type="nucleotide sequence ID" value="NZ_QGDI01000004.1"/>
</dbReference>
<dbReference type="AlphaFoldDB" id="A0A315Y3T7"/>
<name>A0A315Y3T7_RUMFL</name>
<keyword evidence="1" id="KW-0472">Membrane</keyword>
<accession>A0A315Y3T7</accession>
<dbReference type="Pfam" id="PF10825">
    <property type="entry name" value="DUF2752"/>
    <property type="match status" value="1"/>
</dbReference>
<keyword evidence="1" id="KW-1133">Transmembrane helix</keyword>
<protein>
    <submittedName>
        <fullName evidence="2">Uncharacterized protein DUF2752</fullName>
    </submittedName>
</protein>
<gene>
    <name evidence="2" type="ORF">IE37_01337</name>
</gene>